<keyword evidence="3" id="KW-1185">Reference proteome</keyword>
<dbReference type="Proteomes" id="UP000600918">
    <property type="component" value="Unassembled WGS sequence"/>
</dbReference>
<dbReference type="EMBL" id="JACSDY010000019">
    <property type="protein sequence ID" value="KAF7398095.1"/>
    <property type="molecule type" value="Genomic_DNA"/>
</dbReference>
<feature type="region of interest" description="Disordered" evidence="1">
    <location>
        <begin position="21"/>
        <end position="66"/>
    </location>
</feature>
<sequence>MDFQEQRRIFIINKTDNCCLYDPDNSCKQSKPEEKEEEEEEVEEEEVEEEEEEEEVEEIKKVEEEAEEKRDVGLVEVVESVPEIHATGAADGALVQFRTVLEARQRTKGRKVDIDPGRNVRE</sequence>
<evidence type="ECO:0000313" key="2">
    <source>
        <dbReference type="EMBL" id="KAF7398095.1"/>
    </source>
</evidence>
<feature type="compositionally biased region" description="Acidic residues" evidence="1">
    <location>
        <begin position="35"/>
        <end position="57"/>
    </location>
</feature>
<accession>A0A834K1H3</accession>
<comment type="caution">
    <text evidence="2">The sequence shown here is derived from an EMBL/GenBank/DDBJ whole genome shotgun (WGS) entry which is preliminary data.</text>
</comment>
<evidence type="ECO:0000313" key="3">
    <source>
        <dbReference type="Proteomes" id="UP000600918"/>
    </source>
</evidence>
<evidence type="ECO:0000256" key="1">
    <source>
        <dbReference type="SAM" id="MobiDB-lite"/>
    </source>
</evidence>
<dbReference type="AlphaFoldDB" id="A0A834K1H3"/>
<organism evidence="2 3">
    <name type="scientific">Vespula pensylvanica</name>
    <name type="common">Western yellow jacket</name>
    <name type="synonym">Wasp</name>
    <dbReference type="NCBI Taxonomy" id="30213"/>
    <lineage>
        <taxon>Eukaryota</taxon>
        <taxon>Metazoa</taxon>
        <taxon>Ecdysozoa</taxon>
        <taxon>Arthropoda</taxon>
        <taxon>Hexapoda</taxon>
        <taxon>Insecta</taxon>
        <taxon>Pterygota</taxon>
        <taxon>Neoptera</taxon>
        <taxon>Endopterygota</taxon>
        <taxon>Hymenoptera</taxon>
        <taxon>Apocrita</taxon>
        <taxon>Aculeata</taxon>
        <taxon>Vespoidea</taxon>
        <taxon>Vespidae</taxon>
        <taxon>Vespinae</taxon>
        <taxon>Vespula</taxon>
    </lineage>
</organism>
<protein>
    <submittedName>
        <fullName evidence="2">Uncharacterized protein</fullName>
    </submittedName>
</protein>
<gene>
    <name evidence="2" type="ORF">H0235_016103</name>
</gene>
<name>A0A834K1H3_VESPE</name>
<reference evidence="2" key="1">
    <citation type="journal article" date="2020" name="G3 (Bethesda)">
        <title>High-Quality Assemblies for Three Invasive Social Wasps from the &lt;i&gt;Vespula&lt;/i&gt; Genus.</title>
        <authorList>
            <person name="Harrop T.W.R."/>
            <person name="Guhlin J."/>
            <person name="McLaughlin G.M."/>
            <person name="Permina E."/>
            <person name="Stockwell P."/>
            <person name="Gilligan J."/>
            <person name="Le Lec M.F."/>
            <person name="Gruber M.A.M."/>
            <person name="Quinn O."/>
            <person name="Lovegrove M."/>
            <person name="Duncan E.J."/>
            <person name="Remnant E.J."/>
            <person name="Van Eeckhoven J."/>
            <person name="Graham B."/>
            <person name="Knapp R.A."/>
            <person name="Langford K.W."/>
            <person name="Kronenberg Z."/>
            <person name="Press M.O."/>
            <person name="Eacker S.M."/>
            <person name="Wilson-Rankin E.E."/>
            <person name="Purcell J."/>
            <person name="Lester P.J."/>
            <person name="Dearden P.K."/>
        </authorList>
    </citation>
    <scope>NUCLEOTIDE SEQUENCE</scope>
    <source>
        <strain evidence="2">Volc-1</strain>
    </source>
</reference>
<proteinExistence type="predicted"/>